<dbReference type="AlphaFoldDB" id="A0A0A8H0Z7"/>
<feature type="site" description="L-lysine inhibitor binding" evidence="16">
    <location>
        <position position="84"/>
    </location>
</feature>
<evidence type="ECO:0000256" key="12">
    <source>
        <dbReference type="HAMAP-Rule" id="MF_00418"/>
    </source>
</evidence>
<dbReference type="GO" id="GO:0019877">
    <property type="term" value="P:diaminopimelate biosynthetic process"/>
    <property type="evidence" value="ECO:0007669"/>
    <property type="project" value="UniProtKB-UniRule"/>
</dbReference>
<evidence type="ECO:0000256" key="14">
    <source>
        <dbReference type="PIRSR" id="PIRSR001365-1"/>
    </source>
</evidence>
<dbReference type="KEGG" id="cis:CINS_0601"/>
<evidence type="ECO:0000256" key="11">
    <source>
        <dbReference type="ARBA" id="ARBA00047836"/>
    </source>
</evidence>
<evidence type="ECO:0000256" key="1">
    <source>
        <dbReference type="ARBA" id="ARBA00003294"/>
    </source>
</evidence>
<reference evidence="17 18" key="1">
    <citation type="journal article" date="2014" name="Genome Biol. Evol.">
        <title>Comparative Genomics of the Campylobacter lari Group.</title>
        <authorList>
            <person name="Miller W.G."/>
            <person name="Yee E."/>
            <person name="Chapman M.H."/>
            <person name="Smith T.P."/>
            <person name="Bono J.L."/>
            <person name="Huynh S."/>
            <person name="Parker C.T."/>
            <person name="Vandamme P."/>
            <person name="Luong K."/>
            <person name="Korlach J."/>
        </authorList>
    </citation>
    <scope>NUCLEOTIDE SEQUENCE [LARGE SCALE GENOMIC DNA]</scope>
    <source>
        <strain evidence="17 18">NCTC 12927</strain>
    </source>
</reference>
<dbReference type="PRINTS" id="PR00146">
    <property type="entry name" value="DHPICSNTHASE"/>
</dbReference>
<dbReference type="Gene3D" id="3.20.20.70">
    <property type="entry name" value="Aldolase class I"/>
    <property type="match status" value="1"/>
</dbReference>
<feature type="binding site" evidence="12 15">
    <location>
        <position position="207"/>
    </location>
    <ligand>
        <name>pyruvate</name>
        <dbReference type="ChEBI" id="CHEBI:15361"/>
    </ligand>
</feature>
<evidence type="ECO:0000256" key="6">
    <source>
        <dbReference type="ARBA" id="ARBA00022605"/>
    </source>
</evidence>
<keyword evidence="9 12" id="KW-0456">Lyase</keyword>
<comment type="similarity">
    <text evidence="3 12 13">Belongs to the DapA family.</text>
</comment>
<evidence type="ECO:0000256" key="9">
    <source>
        <dbReference type="ARBA" id="ARBA00023239"/>
    </source>
</evidence>
<dbReference type="InterPro" id="IPR005263">
    <property type="entry name" value="DapA"/>
</dbReference>
<dbReference type="PROSITE" id="PS00666">
    <property type="entry name" value="DHDPS_2"/>
    <property type="match status" value="1"/>
</dbReference>
<dbReference type="Proteomes" id="UP000031163">
    <property type="component" value="Chromosome"/>
</dbReference>
<dbReference type="GO" id="GO:0005829">
    <property type="term" value="C:cytosol"/>
    <property type="evidence" value="ECO:0007669"/>
    <property type="project" value="TreeGrafter"/>
</dbReference>
<feature type="site" description="L-lysine inhibitor binding" evidence="16">
    <location>
        <position position="88"/>
    </location>
</feature>
<dbReference type="HAMAP" id="MF_00418">
    <property type="entry name" value="DapA"/>
    <property type="match status" value="1"/>
</dbReference>
<evidence type="ECO:0000256" key="2">
    <source>
        <dbReference type="ARBA" id="ARBA00005120"/>
    </source>
</evidence>
<dbReference type="HOGENOM" id="CLU_049343_7_1_7"/>
<dbReference type="SUPFAM" id="SSF51569">
    <property type="entry name" value="Aldolase"/>
    <property type="match status" value="1"/>
</dbReference>
<dbReference type="GeneID" id="74431408"/>
<feature type="site" description="L-lysine inhibitor binding" evidence="16">
    <location>
        <position position="110"/>
    </location>
</feature>
<evidence type="ECO:0000313" key="18">
    <source>
        <dbReference type="Proteomes" id="UP000031163"/>
    </source>
</evidence>
<dbReference type="PANTHER" id="PTHR12128:SF66">
    <property type="entry name" value="4-HYDROXY-2-OXOGLUTARATE ALDOLASE, MITOCHONDRIAL"/>
    <property type="match status" value="1"/>
</dbReference>
<dbReference type="EMBL" id="CP007770">
    <property type="protein sequence ID" value="AJC87572.1"/>
    <property type="molecule type" value="Genomic_DNA"/>
</dbReference>
<keyword evidence="10 12" id="KW-0704">Schiff base</keyword>
<dbReference type="InterPro" id="IPR020625">
    <property type="entry name" value="Schiff_base-form_aldolases_AS"/>
</dbReference>
<gene>
    <name evidence="12 17" type="primary">dapA</name>
    <name evidence="17" type="ORF">CINS_0601</name>
</gene>
<organism evidence="17 18">
    <name type="scientific">Campylobacter insulaenigrae NCTC 12927</name>
    <dbReference type="NCBI Taxonomy" id="1031564"/>
    <lineage>
        <taxon>Bacteria</taxon>
        <taxon>Pseudomonadati</taxon>
        <taxon>Campylobacterota</taxon>
        <taxon>Epsilonproteobacteria</taxon>
        <taxon>Campylobacterales</taxon>
        <taxon>Campylobacteraceae</taxon>
        <taxon>Campylobacter</taxon>
    </lineage>
</organism>
<accession>A0A0A8H0Z7</accession>
<proteinExistence type="inferred from homology"/>
<evidence type="ECO:0000256" key="8">
    <source>
        <dbReference type="ARBA" id="ARBA00023154"/>
    </source>
</evidence>
<dbReference type="PANTHER" id="PTHR12128">
    <property type="entry name" value="DIHYDRODIPICOLINATE SYNTHASE"/>
    <property type="match status" value="1"/>
</dbReference>
<evidence type="ECO:0000256" key="4">
    <source>
        <dbReference type="ARBA" id="ARBA00012086"/>
    </source>
</evidence>
<dbReference type="EC" id="4.3.3.7" evidence="4 12"/>
<evidence type="ECO:0000256" key="7">
    <source>
        <dbReference type="ARBA" id="ARBA00022915"/>
    </source>
</evidence>
<evidence type="ECO:0000256" key="3">
    <source>
        <dbReference type="ARBA" id="ARBA00007592"/>
    </source>
</evidence>
<dbReference type="NCBIfam" id="TIGR00674">
    <property type="entry name" value="dapA"/>
    <property type="match status" value="1"/>
</dbReference>
<name>A0A0A8H0Z7_9BACT</name>
<evidence type="ECO:0000256" key="5">
    <source>
        <dbReference type="ARBA" id="ARBA00022490"/>
    </source>
</evidence>
<keyword evidence="6 12" id="KW-0028">Amino-acid biosynthesis</keyword>
<dbReference type="PROSITE" id="PS00665">
    <property type="entry name" value="DHDPS_1"/>
    <property type="match status" value="1"/>
</dbReference>
<keyword evidence="7 12" id="KW-0220">Diaminopimelate biosynthesis</keyword>
<dbReference type="PIRSF" id="PIRSF001365">
    <property type="entry name" value="DHDPS"/>
    <property type="match status" value="1"/>
</dbReference>
<comment type="caution">
    <text evidence="12">Was originally thought to be a dihydrodipicolinate synthase (DHDPS), catalyzing the condensation of (S)-aspartate-beta-semialdehyde [(S)-ASA] and pyruvate to dihydrodipicolinate (DHDP). However, it was shown in E.coli that the product of the enzymatic reaction is not dihydrodipicolinate but in fact (4S)-4-hydroxy-2,3,4,5-tetrahydro-(2S)-dipicolinic acid (HTPA), and that the consecutive dehydration reaction leading to DHDP is not spontaneous but catalyzed by DapB.</text>
</comment>
<comment type="catalytic activity">
    <reaction evidence="11 12">
        <text>L-aspartate 4-semialdehyde + pyruvate = (2S,4S)-4-hydroxy-2,3,4,5-tetrahydrodipicolinate + H2O + H(+)</text>
        <dbReference type="Rhea" id="RHEA:34171"/>
        <dbReference type="ChEBI" id="CHEBI:15361"/>
        <dbReference type="ChEBI" id="CHEBI:15377"/>
        <dbReference type="ChEBI" id="CHEBI:15378"/>
        <dbReference type="ChEBI" id="CHEBI:67139"/>
        <dbReference type="ChEBI" id="CHEBI:537519"/>
        <dbReference type="EC" id="4.3.3.7"/>
    </reaction>
</comment>
<comment type="pathway">
    <text evidence="2 12">Amino-acid biosynthesis; L-lysine biosynthesis via DAP pathway; (S)-tetrahydrodipicolinate from L-aspartate: step 3/4.</text>
</comment>
<feature type="active site" description="Schiff-base intermediate with substrate" evidence="12 14">
    <location>
        <position position="166"/>
    </location>
</feature>
<dbReference type="CDD" id="cd00950">
    <property type="entry name" value="DHDPS"/>
    <property type="match status" value="1"/>
</dbReference>
<dbReference type="InterPro" id="IPR002220">
    <property type="entry name" value="DapA-like"/>
</dbReference>
<feature type="site" description="Part of a proton relay during catalysis" evidence="12 16">
    <location>
        <position position="47"/>
    </location>
</feature>
<feature type="site" description="Part of a proton relay during catalysis" evidence="12 16">
    <location>
        <position position="111"/>
    </location>
</feature>
<evidence type="ECO:0000256" key="13">
    <source>
        <dbReference type="PIRNR" id="PIRNR001365"/>
    </source>
</evidence>
<feature type="binding site" evidence="12 15">
    <location>
        <position position="48"/>
    </location>
    <ligand>
        <name>pyruvate</name>
        <dbReference type="ChEBI" id="CHEBI:15361"/>
    </ligand>
</feature>
<dbReference type="InterPro" id="IPR020624">
    <property type="entry name" value="Schiff_base-form_aldolases_CS"/>
</dbReference>
<evidence type="ECO:0000256" key="15">
    <source>
        <dbReference type="PIRSR" id="PIRSR001365-2"/>
    </source>
</evidence>
<dbReference type="SMART" id="SM01130">
    <property type="entry name" value="DHDPS"/>
    <property type="match status" value="1"/>
</dbReference>
<dbReference type="InterPro" id="IPR013785">
    <property type="entry name" value="Aldolase_TIM"/>
</dbReference>
<evidence type="ECO:0000256" key="16">
    <source>
        <dbReference type="PIRSR" id="PIRSR001365-3"/>
    </source>
</evidence>
<feature type="site" description="L-lysine inhibitor binding; via carbonyl oxygen" evidence="16">
    <location>
        <position position="52"/>
    </location>
</feature>
<dbReference type="GO" id="GO:0009089">
    <property type="term" value="P:lysine biosynthetic process via diaminopimelate"/>
    <property type="evidence" value="ECO:0007669"/>
    <property type="project" value="UniProtKB-UniRule"/>
</dbReference>
<dbReference type="STRING" id="1031564.CINS_0601"/>
<keyword evidence="5 12" id="KW-0963">Cytoplasm</keyword>
<keyword evidence="8 12" id="KW-0457">Lysine biosynthesis</keyword>
<dbReference type="Pfam" id="PF00701">
    <property type="entry name" value="DHDPS"/>
    <property type="match status" value="1"/>
</dbReference>
<dbReference type="UniPathway" id="UPA00034">
    <property type="reaction ID" value="UER00017"/>
</dbReference>
<protein>
    <recommendedName>
        <fullName evidence="4 12">4-hydroxy-tetrahydrodipicolinate synthase</fullName>
        <shortName evidence="12">HTPA synthase</shortName>
        <ecNumber evidence="4 12">4.3.3.7</ecNumber>
    </recommendedName>
</protein>
<dbReference type="RefSeq" id="WP_039649719.1">
    <property type="nucleotide sequence ID" value="NZ_CP007770.1"/>
</dbReference>
<dbReference type="GO" id="GO:0008840">
    <property type="term" value="F:4-hydroxy-tetrahydrodipicolinate synthase activity"/>
    <property type="evidence" value="ECO:0007669"/>
    <property type="project" value="UniProtKB-UniRule"/>
</dbReference>
<comment type="subunit">
    <text evidence="12">Homotetramer; dimer of dimers.</text>
</comment>
<comment type="function">
    <text evidence="1 12">Catalyzes the condensation of (S)-aspartate-beta-semialdehyde [(S)-ASA] and pyruvate to 4-hydroxy-tetrahydrodipicolinate (HTPA).</text>
</comment>
<sequence length="298" mass="32679">MNENIIIGAMTALITPFKNGKLDEQTYYKLIKRQVKNGINAVVPVGTTGESATLTHEEHRICIEIAVDACKDSNVKVLAGAGSNATHEAVGLAKFARDNGADGILSVTPYYNKPTQEGLYLHYKEIAKSVDIPVCLYNVPGRTGCDLHTETIIRLFRDCDNIYGVKEASGSIDKCVDLLAHESKIILLSGEDAINYPILSNGGKGVISVTSNLLPDMISKLTHLALNEKFNEAKKINDELYNINKILFCESNPIPIKAAMYVAGLIPTLEYRLPLCKPSDCNLTKIETIMKNYNIEGF</sequence>
<evidence type="ECO:0000313" key="17">
    <source>
        <dbReference type="EMBL" id="AJC87572.1"/>
    </source>
</evidence>
<comment type="subcellular location">
    <subcellularLocation>
        <location evidence="12">Cytoplasm</location>
    </subcellularLocation>
</comment>
<feature type="active site" description="Proton donor/acceptor" evidence="12 14">
    <location>
        <position position="137"/>
    </location>
</feature>
<evidence type="ECO:0000256" key="10">
    <source>
        <dbReference type="ARBA" id="ARBA00023270"/>
    </source>
</evidence>